<reference evidence="4" key="1">
    <citation type="submission" date="2017-11" db="EMBL/GenBank/DDBJ databases">
        <authorList>
            <person name="Chan K.G."/>
            <person name="Lee L.S."/>
        </authorList>
    </citation>
    <scope>NUCLEOTIDE SEQUENCE [LARGE SCALE GENOMIC DNA]</scope>
    <source>
        <strain evidence="4">DSM 100970</strain>
    </source>
</reference>
<feature type="chain" id="PRO_5014392256" description="Choice-of-anchor D domain-containing protein" evidence="2">
    <location>
        <begin position="25"/>
        <end position="900"/>
    </location>
</feature>
<keyword evidence="2" id="KW-0732">Signal</keyword>
<feature type="signal peptide" evidence="2">
    <location>
        <begin position="1"/>
        <end position="24"/>
    </location>
</feature>
<protein>
    <recommendedName>
        <fullName evidence="5">Choice-of-anchor D domain-containing protein</fullName>
    </recommendedName>
</protein>
<dbReference type="InterPro" id="IPR013783">
    <property type="entry name" value="Ig-like_fold"/>
</dbReference>
<accession>A0A2I7N8J9</accession>
<dbReference type="EMBL" id="CP024847">
    <property type="protein sequence ID" value="AUR52783.1"/>
    <property type="molecule type" value="Genomic_DNA"/>
</dbReference>
<dbReference type="Proteomes" id="UP000236655">
    <property type="component" value="Chromosome"/>
</dbReference>
<evidence type="ECO:0008006" key="5">
    <source>
        <dbReference type="Google" id="ProtNLM"/>
    </source>
</evidence>
<gene>
    <name evidence="3" type="ORF">CUN60_10930</name>
</gene>
<dbReference type="PROSITE" id="PS51257">
    <property type="entry name" value="PROKAR_LIPOPROTEIN"/>
    <property type="match status" value="1"/>
</dbReference>
<sequence>MQNRKRIMLLLMASSMLGCSQGGGANSSNSTPQPAPLTKEQAVSIDAMTTVPSLNGSSTKGVLYIHNYGTTLIDNLTFNVRNSSTTKQTKANSKIKQANQLAQKSAKKSLAANDVQNQLSLNDTSKCTSIPAGGYCTISFTTPVLEFADSGTSVVEMNYKQNGTMKKTHQLVNYAYVDASSKNSINLLGNTSVAMPQTKARHIVGYLYATGKPGTVFNNVEIAKSINYAGFKVVRGFVAKQQVTVGQIIPVEMELERQSNKPLSFQTYAKWDNGTVINKSALRADSVNTGNPASISIDPLSNQVSFIVGQAAIMQAPSTQDNIVNIINNGSADADSGIEVVAISGDSHTNLIIDNNCSNSHLAQGATDSCQVKFSVTDYNSGNALVEYRYKGEKIASQTIYWVNNKAVPSIKATPNTSSVTYDAASTPEEIVTYTIQNIGKAPLQSASYSARLSNASITDWEEVTNNCTTTINPGSSCQIERRFKPKSAHGIGNSFYTIAGSYNGKSYNFASLPIKYTINGEPLLSISASNNVMVLVADGVSTVSKTFSIKNDGNVKATNLSANLIDTSANDPKPVIDVNGCSSDLAKDASCEITVKYGPAPLDYNASQTGTATLELNYKGGTSDAERNAQKTTDYELTGHNSSVVVDDPSGENTNGSGTQADPFTTNSTVEGSKITIEYHNNTAVDMNNFNVNTNTIPSGYIISPEETTCATGTSVSDLNAHSSCKLVLIIDPATLADVPGATSEMDISFEKPQTSWKIDDKSFTQPGNGTIYVNYSQPQATFGAAQVGTSITLDLSIANSSLLPATANPKFVLDQFLTAAPTVSSGCTSTLEEDYGDGMGYYSVSCDLNQGSPQITLPMPDYLCDITIDNFLSVENAPAKTVMPAYFGFQYTAPQCSI</sequence>
<dbReference type="AlphaFoldDB" id="A0A2I7N8J9"/>
<keyword evidence="4" id="KW-1185">Reference proteome</keyword>
<dbReference type="KEGG" id="nba:CUN60_10930"/>
<evidence type="ECO:0000256" key="2">
    <source>
        <dbReference type="SAM" id="SignalP"/>
    </source>
</evidence>
<dbReference type="RefSeq" id="WP_102952071.1">
    <property type="nucleotide sequence ID" value="NZ_CP024847.1"/>
</dbReference>
<evidence type="ECO:0000256" key="1">
    <source>
        <dbReference type="SAM" id="MobiDB-lite"/>
    </source>
</evidence>
<evidence type="ECO:0000313" key="4">
    <source>
        <dbReference type="Proteomes" id="UP000236655"/>
    </source>
</evidence>
<dbReference type="Gene3D" id="2.60.40.10">
    <property type="entry name" value="Immunoglobulins"/>
    <property type="match status" value="2"/>
</dbReference>
<name>A0A2I7N8J9_9NEIS</name>
<evidence type="ECO:0000313" key="3">
    <source>
        <dbReference type="EMBL" id="AUR52783.1"/>
    </source>
</evidence>
<feature type="region of interest" description="Disordered" evidence="1">
    <location>
        <begin position="622"/>
        <end position="670"/>
    </location>
</feature>
<dbReference type="OrthoDB" id="9815657at2"/>
<proteinExistence type="predicted"/>
<organism evidence="3 4">
    <name type="scientific">Aquella oligotrophica</name>
    <dbReference type="NCBI Taxonomy" id="2067065"/>
    <lineage>
        <taxon>Bacteria</taxon>
        <taxon>Pseudomonadati</taxon>
        <taxon>Pseudomonadota</taxon>
        <taxon>Betaproteobacteria</taxon>
        <taxon>Neisseriales</taxon>
        <taxon>Neisseriaceae</taxon>
        <taxon>Aquella</taxon>
    </lineage>
</organism>
<feature type="compositionally biased region" description="Polar residues" evidence="1">
    <location>
        <begin position="652"/>
        <end position="670"/>
    </location>
</feature>